<evidence type="ECO:0000256" key="1">
    <source>
        <dbReference type="ARBA" id="ARBA00022729"/>
    </source>
</evidence>
<evidence type="ECO:0000313" key="5">
    <source>
        <dbReference type="EMBL" id="ONF72955.1"/>
    </source>
</evidence>
<evidence type="ECO:0000256" key="2">
    <source>
        <dbReference type="ARBA" id="ARBA00023157"/>
    </source>
</evidence>
<organism evidence="5 6">
    <name type="scientific">Amycolatopsis keratiniphila subsp. keratiniphila</name>
    <dbReference type="NCBI Taxonomy" id="227715"/>
    <lineage>
        <taxon>Bacteria</taxon>
        <taxon>Bacillati</taxon>
        <taxon>Actinomycetota</taxon>
        <taxon>Actinomycetes</taxon>
        <taxon>Pseudonocardiales</taxon>
        <taxon>Pseudonocardiaceae</taxon>
        <taxon>Amycolatopsis</taxon>
        <taxon>Amycolatopsis japonica group</taxon>
    </lineage>
</organism>
<dbReference type="Proteomes" id="UP000076660">
    <property type="component" value="Unassembled WGS sequence"/>
</dbReference>
<feature type="region of interest" description="Disordered" evidence="3">
    <location>
        <begin position="2229"/>
        <end position="2251"/>
    </location>
</feature>
<dbReference type="PANTHER" id="PTHR46943:SF1">
    <property type="entry name" value="PENTRAXIN-RELATED PROTEIN PTX3"/>
    <property type="match status" value="1"/>
</dbReference>
<name>A0A1W2M059_9PSEU</name>
<feature type="domain" description="LamG-like jellyroll fold" evidence="4">
    <location>
        <begin position="736"/>
        <end position="877"/>
    </location>
</feature>
<dbReference type="InterPro" id="IPR042837">
    <property type="entry name" value="PTX3"/>
</dbReference>
<evidence type="ECO:0000256" key="3">
    <source>
        <dbReference type="SAM" id="MobiDB-lite"/>
    </source>
</evidence>
<protein>
    <recommendedName>
        <fullName evidence="4">LamG-like jellyroll fold domain-containing protein</fullName>
    </recommendedName>
</protein>
<comment type="caution">
    <text evidence="5">The sequence shown here is derived from an EMBL/GenBank/DDBJ whole genome shotgun (WGS) entry which is preliminary data.</text>
</comment>
<keyword evidence="1" id="KW-0732">Signal</keyword>
<dbReference type="PANTHER" id="PTHR46943">
    <property type="entry name" value="PENTRAXIN-RELATED PROTEIN PTX3"/>
    <property type="match status" value="1"/>
</dbReference>
<dbReference type="Gene3D" id="2.60.120.200">
    <property type="match status" value="6"/>
</dbReference>
<evidence type="ECO:0000259" key="4">
    <source>
        <dbReference type="SMART" id="SM00560"/>
    </source>
</evidence>
<feature type="domain" description="LamG-like jellyroll fold" evidence="4">
    <location>
        <begin position="1829"/>
        <end position="1968"/>
    </location>
</feature>
<dbReference type="Pfam" id="PF13385">
    <property type="entry name" value="Laminin_G_3"/>
    <property type="match status" value="6"/>
</dbReference>
<proteinExistence type="predicted"/>
<keyword evidence="2" id="KW-1015">Disulfide bond</keyword>
<feature type="domain" description="LamG-like jellyroll fold" evidence="4">
    <location>
        <begin position="1162"/>
        <end position="1304"/>
    </location>
</feature>
<dbReference type="GO" id="GO:0006955">
    <property type="term" value="P:immune response"/>
    <property type="evidence" value="ECO:0007669"/>
    <property type="project" value="InterPro"/>
</dbReference>
<gene>
    <name evidence="5" type="ORF">AVR91_0208250</name>
</gene>
<reference evidence="5 6" key="1">
    <citation type="submission" date="2016-12" db="EMBL/GenBank/DDBJ databases">
        <title>Amycolatopsis keratiniphila subsp. keratiniphila genome sequencing and assembly.</title>
        <authorList>
            <person name="Mayilraj S."/>
            <person name="Kaur N."/>
        </authorList>
    </citation>
    <scope>NUCLEOTIDE SEQUENCE [LARGE SCALE GENOMIC DNA]</scope>
    <source>
        <strain evidence="5 6">DSM 44409</strain>
    </source>
</reference>
<evidence type="ECO:0000313" key="6">
    <source>
        <dbReference type="Proteomes" id="UP000076660"/>
    </source>
</evidence>
<dbReference type="SUPFAM" id="SSF49899">
    <property type="entry name" value="Concanavalin A-like lectins/glucanases"/>
    <property type="match status" value="6"/>
</dbReference>
<dbReference type="InterPro" id="IPR013320">
    <property type="entry name" value="ConA-like_dom_sf"/>
</dbReference>
<dbReference type="EMBL" id="LQMT02000009">
    <property type="protein sequence ID" value="ONF72955.1"/>
    <property type="molecule type" value="Genomic_DNA"/>
</dbReference>
<feature type="domain" description="LamG-like jellyroll fold" evidence="4">
    <location>
        <begin position="951"/>
        <end position="1088"/>
    </location>
</feature>
<feature type="domain" description="LamG-like jellyroll fold" evidence="4">
    <location>
        <begin position="1618"/>
        <end position="1758"/>
    </location>
</feature>
<accession>A0A1W2M059</accession>
<sequence length="2251" mass="239058">MVRPSVMRGFRLRALPMVFLMLVGVVVVTASSPKSSLPTPVVPVAEAPDAASAFAAARLQGSPVGIADQTAEAKKVLANPDGTLTAQLSPQPVRVRKGDGWVPIDTALTSVPGGAIRAKAAVADVAFSSGSEGPLVQFSREGKRLALRWPGALPKPELEGSTARYREVLPGVDLEMQAEAEGYSQRFVVKTPEAGRNPALASIKLALETEGVELSSDDAGRVRAVDGDGRAVFVAPAATMWDARGRESTSTPVGVKVDRSSMTLTPNAAMLADPGTRYPVVVDPDMRTPGQSMWAKVFRGYPNGSYVNGTGDGDAWAKVGKCTWSECGSIDLARTYFQFDTSFLVGKEVSSVKFNTVMVHRPSCSFKNQKLFVAQSNISSNLTWNSQPGGRDIGTTLVPADDKSPCEGYKAITFGVGGYYNPSGPTTYYLQAESESDSDAWRRYSVPDTKLEIRYNTKPNPPYDMKTDPPLPVPCRWCDGVPYVGGKSIRLLSRLSDPDANDQLRPVWNIYGGAPDQRAPVIYQASGAYHSTDVDLTTRNGQRVTWTVWGHDSADGGAFRNGPGPFIVDRTGIGIKPTVTAPLYKADNAWHGGVGVPDVFEFNASDATTTVPDVDHYLYGWTDPPTTKVDAVALGGKAYVKLTPPGDGPRDLFVQSVDRAGNPSPTQVHHFYVRAGNGPLAQWSLEGNTKDTATLGFRDATLHGGPVYVPGSTGSGLKLDGVDDYVTAPISASTYPSFSFSGWVNLGEKKPGWSTLLSQNASTTAMVKLGHTGTATDRWALEFRPGNDPASTPATVSSISAAQTNTWTHLAGVYDSGAQQIRLYVNGDLQGSAPWTNPWPATHEFAVGRAIVNSAGSDYLAGAVDEIRTYDRVLTDAEVKSAVTRDNVTAGYWNLDDADGTTARNAAAGGEMAVLQPGARFVPQGAVNGAATFDGVKGFAATSGPVVRTDQNFAVTAWVRPDKLGDMAAVSQDGTAVSGFYLKQNNGSWVFGMNPGDATGGTAAEARSGANTVQTEPWTHLAGVYNATAKTLTLMVNGKQVASVPAPASPWHAAGPFAIGRGKYGTPLGYWSGGIDEVRAYSRTLDLAEIQGIVAQNNVTAATWKLDGDAQDTSGLAKHGAAKNGAQWVAGQTSYPDATDLAVNLDGVDDYVSAPAPVDSSMSFSVAAWVKMTTKTPGWGAVVSQSGQNVSAFNLGYTGAADDRWAFAMHGPDSTAPAQVVRARSAQPVQTGVWTHLVANYDSNTGEMQLYVNGTLSGTANFTARWNATTEFDIGRGRWNGTWLDAFGGAVDDVKVYSRTLFTDEIRTMSGQDLTLVHNWQLDESSGTKVADSTGARTGTLEPGAQFAPGRVGNSVQFDGKTGAVGTTGVDLRTDDSFSASAWVYMDRKSDIVSKLTALSIDGERTSKFRLGHVADEMNATCFDGVFDNPNACGKWVFEMAETDTDTPVASAAVSTLPAEINTWVHLAGAYDRQTKKTWLYVNGKRVGDGTLNASWHASGAAQVGRGLTGGKPSQFWTGRVDDVRLYTTALDKEWVNGLYKSYPATDGGTATLPVADAGQWRFDENAGQVAMDASGRGSTVALKNGAGWGGGMNTPGLRLDGTTGYAQTAGPVLDTAKSFSAAAWVQLTKSDGGYYSVFGQDGARVSAFQVQYDGGAKKWRVVVPSEDKDNPPIVALWAGQAPQAYQWTHLAVVYDAQFRQLKLYVDGVQSAVQVGVTVIPSAGAFSIGRAWWNGGNAGFFPQGIDDTRVFSRALTDAEVRKVHDDIPRGDGGAWRFDNGTGKDYSWRGNAVVLTGGASFAPGVSGTALKLNGADGQATAPERGLAMQDSFTVSAWANLARTDQVATVLSQDGARMSGFTLQYRPEAGRWTFGATAQDVDASPVSYVSSFDPAVVNRWTHLTGIYDQAAHQLRLYVDGQFAGKKDGVVLWHANGAFAIGRGKTNGKAAEFFPGMIDEVYAHYGMASDAAIKTYGSFPAPDAGQFGRFRDATGERRSANTGEAPPAGSHFEKSLGMLVPATHSNTRVLYSCRNGEEFFTSMDSACDGHVKLGDIGSVYTAQPSNLPTMAIYRCALAEEHFDSSDENCEGATRLGVLGYTLAYAPFVRYYNENAYDHLSTTHGARPGYHQEFRHGYVPLIPQQGTQPFTACVNDTDQFVSLDTACEGKTVLETIGHLWTQKPDDPTAKPLYRCGSSGTESMTSDDDNCEGLPKDRFLGYVITKLPQVEPAFAASGSGTTGGREPAPPAGTGGG</sequence>
<dbReference type="InterPro" id="IPR006558">
    <property type="entry name" value="LamG-like"/>
</dbReference>
<dbReference type="SMART" id="SM00560">
    <property type="entry name" value="LamGL"/>
    <property type="match status" value="6"/>
</dbReference>
<feature type="domain" description="LamG-like jellyroll fold" evidence="4">
    <location>
        <begin position="1376"/>
        <end position="1534"/>
    </location>
</feature>